<protein>
    <submittedName>
        <fullName evidence="1">Glycosyltransferase</fullName>
    </submittedName>
</protein>
<organism evidence="1">
    <name type="scientific">Xanthomonas campestris pv. juglandis</name>
    <name type="common">Xanthomonas arboricola pv. juglandis</name>
    <dbReference type="NCBI Taxonomy" id="195709"/>
    <lineage>
        <taxon>Bacteria</taxon>
        <taxon>Pseudomonadati</taxon>
        <taxon>Pseudomonadota</taxon>
        <taxon>Gammaproteobacteria</taxon>
        <taxon>Lysobacterales</taxon>
        <taxon>Lysobacteraceae</taxon>
        <taxon>Xanthomonas</taxon>
    </lineage>
</organism>
<dbReference type="RefSeq" id="WP_147297570.1">
    <property type="nucleotide sequence ID" value="NZ_LR861807.1"/>
</dbReference>
<sequence length="441" mass="48425">MARIMIFGKYPPIQGGVSRSLYWLAQNLARAGHIITVITNAEGVESNFKQLLESDDLLMLKSAGAGYEVNVINVDVLRGKTIPGDVPFLSLLIGAGLREAHSAKPDLIIGWYLEPYVVAGAFVSRELKIRSIALHAGSDLARLSKYPEVEATFRCILEWHDFVLTKLGSARSVSDLRRLGVADQKLMYYGGSGLEDIYYSSPNPIEVNDVCTKAVEHLRALDLSARAVSAVIDINKKDFDSIDGVVLGIYGKIGYAKGSFALLEVLSKIAKAGVPFRFLFMPTGSSRLMDRFFKSVTSDPTLAARAWYIPPCAPWKVPRFIDRCDAIFILEKNADVPYHGSRIPREVLARSKCCVMPRNISIGKGIYDVLIDGENVAFIGDVANLDQLRDVVLRILGDKEFVQNISLLARGASDAIEYGLGSQLSLLDVVGRLVNERSVGR</sequence>
<keyword evidence="1" id="KW-0808">Transferase</keyword>
<dbReference type="SUPFAM" id="SSF53756">
    <property type="entry name" value="UDP-Glycosyltransferase/glycogen phosphorylase"/>
    <property type="match status" value="1"/>
</dbReference>
<gene>
    <name evidence="2" type="ORF">XSP_003037</name>
    <name evidence="1" type="ORF">XSP_003063</name>
</gene>
<dbReference type="Gene3D" id="3.40.50.2000">
    <property type="entry name" value="Glycogen Phosphorylase B"/>
    <property type="match status" value="1"/>
</dbReference>
<proteinExistence type="predicted"/>
<dbReference type="AlphaFoldDB" id="A0A7U7HN91"/>
<evidence type="ECO:0000313" key="2">
    <source>
        <dbReference type="EMBL" id="CAD1794769.1"/>
    </source>
</evidence>
<dbReference type="EMBL" id="LR824643">
    <property type="protein sequence ID" value="CAD0335761.1"/>
    <property type="molecule type" value="Genomic_DNA"/>
</dbReference>
<reference evidence="1 3" key="1">
    <citation type="submission" date="2020-07" db="EMBL/GenBank/DDBJ databases">
        <authorList>
            <person name="Teixeira M."/>
        </authorList>
    </citation>
    <scope>NUCLEOTIDE SEQUENCE</scope>
    <source>
        <strain evidence="2">3</strain>
        <strain evidence="1">Xanthomonas arboricola pv. juglandis CPBF 427</strain>
    </source>
</reference>
<accession>A0A7U7HN91</accession>
<evidence type="ECO:0000313" key="3">
    <source>
        <dbReference type="Proteomes" id="UP000514411"/>
    </source>
</evidence>
<dbReference type="EMBL" id="LR861807">
    <property type="protein sequence ID" value="CAD1794769.1"/>
    <property type="molecule type" value="Genomic_DNA"/>
</dbReference>
<name>A0A7U7HN91_XANCJ</name>
<evidence type="ECO:0000313" key="1">
    <source>
        <dbReference type="EMBL" id="CAD0335761.1"/>
    </source>
</evidence>
<dbReference type="GO" id="GO:0016740">
    <property type="term" value="F:transferase activity"/>
    <property type="evidence" value="ECO:0007669"/>
    <property type="project" value="UniProtKB-KW"/>
</dbReference>
<dbReference type="Proteomes" id="UP000514411">
    <property type="component" value="Chromosome"/>
</dbReference>